<feature type="compositionally biased region" description="Basic and acidic residues" evidence="1">
    <location>
        <begin position="125"/>
        <end position="134"/>
    </location>
</feature>
<organism evidence="2 3">
    <name type="scientific">Arthrobotrys musiformis</name>
    <dbReference type="NCBI Taxonomy" id="47236"/>
    <lineage>
        <taxon>Eukaryota</taxon>
        <taxon>Fungi</taxon>
        <taxon>Dikarya</taxon>
        <taxon>Ascomycota</taxon>
        <taxon>Pezizomycotina</taxon>
        <taxon>Orbiliomycetes</taxon>
        <taxon>Orbiliales</taxon>
        <taxon>Orbiliaceae</taxon>
        <taxon>Arthrobotrys</taxon>
    </lineage>
</organism>
<comment type="caution">
    <text evidence="2">The sequence shown here is derived from an EMBL/GenBank/DDBJ whole genome shotgun (WGS) entry which is preliminary data.</text>
</comment>
<name>A0AAV9WGD2_9PEZI</name>
<proteinExistence type="predicted"/>
<feature type="compositionally biased region" description="Basic residues" evidence="1">
    <location>
        <begin position="135"/>
        <end position="144"/>
    </location>
</feature>
<protein>
    <submittedName>
        <fullName evidence="2">Uncharacterized protein</fullName>
    </submittedName>
</protein>
<keyword evidence="3" id="KW-1185">Reference proteome</keyword>
<dbReference type="Proteomes" id="UP001370758">
    <property type="component" value="Unassembled WGS sequence"/>
</dbReference>
<feature type="compositionally biased region" description="Basic and acidic residues" evidence="1">
    <location>
        <begin position="86"/>
        <end position="100"/>
    </location>
</feature>
<sequence length="144" mass="16012">MQVTEKDAKITITISKRDGVVKIFGSVTRRKQPLAVASGNPAKLQQPGKLSRPRKRSYGGTEEAEEAIVDASGHPKWIDINSSHGKQMESARCKFNDRSQEQLPGTAKDSQSVDKFSQRCRKLRSGKDQAEPAQKRRKHKGLLS</sequence>
<evidence type="ECO:0000313" key="3">
    <source>
        <dbReference type="Proteomes" id="UP001370758"/>
    </source>
</evidence>
<evidence type="ECO:0000313" key="2">
    <source>
        <dbReference type="EMBL" id="KAK6507882.1"/>
    </source>
</evidence>
<dbReference type="EMBL" id="JAVHJL010000003">
    <property type="protein sequence ID" value="KAK6507882.1"/>
    <property type="molecule type" value="Genomic_DNA"/>
</dbReference>
<reference evidence="2 3" key="1">
    <citation type="submission" date="2023-08" db="EMBL/GenBank/DDBJ databases">
        <authorList>
            <person name="Palmer J.M."/>
        </authorList>
    </citation>
    <scope>NUCLEOTIDE SEQUENCE [LARGE SCALE GENOMIC DNA]</scope>
    <source>
        <strain evidence="2 3">TWF481</strain>
    </source>
</reference>
<evidence type="ECO:0000256" key="1">
    <source>
        <dbReference type="SAM" id="MobiDB-lite"/>
    </source>
</evidence>
<feature type="region of interest" description="Disordered" evidence="1">
    <location>
        <begin position="30"/>
        <end position="144"/>
    </location>
</feature>
<gene>
    <name evidence="2" type="ORF">TWF481_006303</name>
</gene>
<dbReference type="AlphaFoldDB" id="A0AAV9WGD2"/>
<accession>A0AAV9WGD2</accession>